<sequence length="286" mass="30665">MFAMPTRPAVDHTQPGPAAPEDDGRTVRPGDCVDGGCYVDVGGHPIWHFDSGDGSPVVLLHGAFAGASSFGAQIPELLKSGWRVLAPERAGHAHSPDDARPFHYSRMADDTITYLDTVLGAPSRLVGWSDGAVVALLVARRRPDLVDRMVLVGQYFNSDGKVADGITDSLLVGSETMRFLSAEYDAVSPDGPDHFPEIHRKTMEMITSEPEIDLTTLAEVETPTLVIQGDRDEVTVAHTLDVVDALGDARAAVLPGTHLLPLESPDVFNPLMLSFLAGDPPAEWDL</sequence>
<protein>
    <submittedName>
        <fullName evidence="3">Pimeloyl-ACP methyl ester carboxylesterase</fullName>
    </submittedName>
</protein>
<feature type="domain" description="AB hydrolase-1" evidence="2">
    <location>
        <begin position="57"/>
        <end position="269"/>
    </location>
</feature>
<dbReference type="Gene3D" id="3.40.50.1820">
    <property type="entry name" value="alpha/beta hydrolase"/>
    <property type="match status" value="1"/>
</dbReference>
<evidence type="ECO:0000259" key="2">
    <source>
        <dbReference type="Pfam" id="PF12697"/>
    </source>
</evidence>
<dbReference type="Pfam" id="PF12697">
    <property type="entry name" value="Abhydrolase_6"/>
    <property type="match status" value="1"/>
</dbReference>
<gene>
    <name evidence="3" type="ORF">LX12_002999</name>
</gene>
<proteinExistence type="predicted"/>
<feature type="region of interest" description="Disordered" evidence="1">
    <location>
        <begin position="1"/>
        <end position="28"/>
    </location>
</feature>
<organism evidence="3 4">
    <name type="scientific">Williamsia serinedens</name>
    <dbReference type="NCBI Taxonomy" id="391736"/>
    <lineage>
        <taxon>Bacteria</taxon>
        <taxon>Bacillati</taxon>
        <taxon>Actinomycetota</taxon>
        <taxon>Actinomycetes</taxon>
        <taxon>Mycobacteriales</taxon>
        <taxon>Nocardiaceae</taxon>
        <taxon>Williamsia</taxon>
    </lineage>
</organism>
<reference evidence="3 4" key="1">
    <citation type="submission" date="2022-06" db="EMBL/GenBank/DDBJ databases">
        <title>Genomic Encyclopedia of Archaeal and Bacterial Type Strains, Phase II (KMG-II): from individual species to whole genera.</title>
        <authorList>
            <person name="Goeker M."/>
        </authorList>
    </citation>
    <scope>NUCLEOTIDE SEQUENCE [LARGE SCALE GENOMIC DNA]</scope>
    <source>
        <strain evidence="3 4">DSM 45037</strain>
    </source>
</reference>
<dbReference type="InterPro" id="IPR029058">
    <property type="entry name" value="AB_hydrolase_fold"/>
</dbReference>
<evidence type="ECO:0000313" key="4">
    <source>
        <dbReference type="Proteomes" id="UP001205740"/>
    </source>
</evidence>
<evidence type="ECO:0000313" key="3">
    <source>
        <dbReference type="EMBL" id="MCP2161800.1"/>
    </source>
</evidence>
<evidence type="ECO:0000256" key="1">
    <source>
        <dbReference type="SAM" id="MobiDB-lite"/>
    </source>
</evidence>
<dbReference type="PANTHER" id="PTHR46331:SF2">
    <property type="entry name" value="VALACYCLOVIR HYDROLASE"/>
    <property type="match status" value="1"/>
</dbReference>
<comment type="caution">
    <text evidence="3">The sequence shown here is derived from an EMBL/GenBank/DDBJ whole genome shotgun (WGS) entry which is preliminary data.</text>
</comment>
<name>A0ABT1H594_9NOCA</name>
<dbReference type="InterPro" id="IPR000073">
    <property type="entry name" value="AB_hydrolase_1"/>
</dbReference>
<dbReference type="SUPFAM" id="SSF53474">
    <property type="entry name" value="alpha/beta-Hydrolases"/>
    <property type="match status" value="1"/>
</dbReference>
<keyword evidence="4" id="KW-1185">Reference proteome</keyword>
<dbReference type="EMBL" id="JAMTCG010000005">
    <property type="protein sequence ID" value="MCP2161800.1"/>
    <property type="molecule type" value="Genomic_DNA"/>
</dbReference>
<accession>A0ABT1H594</accession>
<dbReference type="PANTHER" id="PTHR46331">
    <property type="entry name" value="VALACYCLOVIR HYDROLASE"/>
    <property type="match status" value="1"/>
</dbReference>
<dbReference type="Proteomes" id="UP001205740">
    <property type="component" value="Unassembled WGS sequence"/>
</dbReference>